<gene>
    <name evidence="2" type="ORF">ABOM_003243</name>
</gene>
<reference evidence="2 3" key="1">
    <citation type="journal article" date="2016" name="Genome Biol. Evol.">
        <title>Draft genome sequence of an aflatoxigenic Aspergillus species, A. bombycis.</title>
        <authorList>
            <person name="Moore G.G."/>
            <person name="Mack B.M."/>
            <person name="Beltz S.B."/>
            <person name="Gilbert M.K."/>
        </authorList>
    </citation>
    <scope>NUCLEOTIDE SEQUENCE [LARGE SCALE GENOMIC DNA]</scope>
    <source>
        <strain evidence="3">NRRL 26010</strain>
    </source>
</reference>
<dbReference type="Proteomes" id="UP000179179">
    <property type="component" value="Unassembled WGS sequence"/>
</dbReference>
<evidence type="ECO:0000313" key="3">
    <source>
        <dbReference type="Proteomes" id="UP000179179"/>
    </source>
</evidence>
<accession>A0A1F8A8Z9</accession>
<feature type="region of interest" description="Disordered" evidence="1">
    <location>
        <begin position="31"/>
        <end position="100"/>
    </location>
</feature>
<name>A0A1F8A8Z9_9EURO</name>
<dbReference type="AlphaFoldDB" id="A0A1F8A8Z9"/>
<organism evidence="2 3">
    <name type="scientific">Aspergillus bombycis</name>
    <dbReference type="NCBI Taxonomy" id="109264"/>
    <lineage>
        <taxon>Eukaryota</taxon>
        <taxon>Fungi</taxon>
        <taxon>Dikarya</taxon>
        <taxon>Ascomycota</taxon>
        <taxon>Pezizomycotina</taxon>
        <taxon>Eurotiomycetes</taxon>
        <taxon>Eurotiomycetidae</taxon>
        <taxon>Eurotiales</taxon>
        <taxon>Aspergillaceae</taxon>
        <taxon>Aspergillus</taxon>
    </lineage>
</organism>
<feature type="compositionally biased region" description="Basic and acidic residues" evidence="1">
    <location>
        <begin position="65"/>
        <end position="84"/>
    </location>
</feature>
<protein>
    <submittedName>
        <fullName evidence="2">Uncharacterized protein</fullName>
    </submittedName>
</protein>
<keyword evidence="3" id="KW-1185">Reference proteome</keyword>
<evidence type="ECO:0000256" key="1">
    <source>
        <dbReference type="SAM" id="MobiDB-lite"/>
    </source>
</evidence>
<dbReference type="OrthoDB" id="4500356at2759"/>
<dbReference type="GeneID" id="34446633"/>
<comment type="caution">
    <text evidence="2">The sequence shown here is derived from an EMBL/GenBank/DDBJ whole genome shotgun (WGS) entry which is preliminary data.</text>
</comment>
<sequence length="130" mass="14480">MSSLLGNTLTNNLHTLNNITYSKNYHPIAIHDSESTASSPPEKTLPVPMSHHDHPLILPPATEFDTTHKSPRETSTRSHRDSPRRPASASSNSQWGSYKGLDKDALNSLQEYCSSFDQVRLLKRGLQTLT</sequence>
<proteinExistence type="predicted"/>
<evidence type="ECO:0000313" key="2">
    <source>
        <dbReference type="EMBL" id="OGM47768.1"/>
    </source>
</evidence>
<dbReference type="EMBL" id="LYCR01000020">
    <property type="protein sequence ID" value="OGM47768.1"/>
    <property type="molecule type" value="Genomic_DNA"/>
</dbReference>
<dbReference type="RefSeq" id="XP_022391485.1">
    <property type="nucleotide sequence ID" value="XM_022530373.1"/>
</dbReference>